<feature type="compositionally biased region" description="Basic residues" evidence="1">
    <location>
        <begin position="59"/>
        <end position="71"/>
    </location>
</feature>
<evidence type="ECO:0000256" key="1">
    <source>
        <dbReference type="SAM" id="MobiDB-lite"/>
    </source>
</evidence>
<feature type="compositionally biased region" description="Basic and acidic residues" evidence="1">
    <location>
        <begin position="135"/>
        <end position="147"/>
    </location>
</feature>
<reference evidence="2" key="1">
    <citation type="submission" date="2020-02" db="EMBL/GenBank/DDBJ databases">
        <authorList>
            <person name="Meier V. D."/>
        </authorList>
    </citation>
    <scope>NUCLEOTIDE SEQUENCE</scope>
    <source>
        <strain evidence="2">AVDCRST_MAG19</strain>
    </source>
</reference>
<protein>
    <submittedName>
        <fullName evidence="2">Histone acetyltransferase HPA2 and related acetyltransferases</fullName>
    </submittedName>
</protein>
<feature type="compositionally biased region" description="Low complexity" evidence="1">
    <location>
        <begin position="47"/>
        <end position="58"/>
    </location>
</feature>
<organism evidence="2">
    <name type="scientific">uncultured Thermomicrobiales bacterium</name>
    <dbReference type="NCBI Taxonomy" id="1645740"/>
    <lineage>
        <taxon>Bacteria</taxon>
        <taxon>Pseudomonadati</taxon>
        <taxon>Thermomicrobiota</taxon>
        <taxon>Thermomicrobia</taxon>
        <taxon>Thermomicrobiales</taxon>
        <taxon>environmental samples</taxon>
    </lineage>
</organism>
<gene>
    <name evidence="2" type="ORF">AVDCRST_MAG19-657</name>
</gene>
<feature type="non-terminal residue" evidence="2">
    <location>
        <position position="153"/>
    </location>
</feature>
<feature type="compositionally biased region" description="Basic and acidic residues" evidence="1">
    <location>
        <begin position="102"/>
        <end position="111"/>
    </location>
</feature>
<keyword evidence="2" id="KW-0808">Transferase</keyword>
<name>A0A6J4UHZ7_9BACT</name>
<feature type="region of interest" description="Disordered" evidence="1">
    <location>
        <begin position="1"/>
        <end position="153"/>
    </location>
</feature>
<feature type="compositionally biased region" description="Basic residues" evidence="1">
    <location>
        <begin position="79"/>
        <end position="99"/>
    </location>
</feature>
<accession>A0A6J4UHZ7</accession>
<dbReference type="GO" id="GO:0016740">
    <property type="term" value="F:transferase activity"/>
    <property type="evidence" value="ECO:0007669"/>
    <property type="project" value="UniProtKB-KW"/>
</dbReference>
<proteinExistence type="predicted"/>
<feature type="non-terminal residue" evidence="2">
    <location>
        <position position="1"/>
    </location>
</feature>
<dbReference type="EMBL" id="CADCWL010000029">
    <property type="protein sequence ID" value="CAA9549345.1"/>
    <property type="molecule type" value="Genomic_DNA"/>
</dbReference>
<dbReference type="AlphaFoldDB" id="A0A6J4UHZ7"/>
<evidence type="ECO:0000313" key="2">
    <source>
        <dbReference type="EMBL" id="CAA9549345.1"/>
    </source>
</evidence>
<sequence>VRHHPSVPRCGLGAPVRNPRPRSPGRTARVGRSGRIPPVDRHGRAGGAVRRGAVGGVRCRPRARIRGRRGRRSDLAVRRPGHVPARHRSAAAPARRRALRSGGDDRGARRERAGHRPLRERGVRRGRERHRQARRQRELCDHGRPDASRAAPI</sequence>